<dbReference type="AlphaFoldDB" id="A0A4R6QTU6"/>
<reference evidence="2 3" key="1">
    <citation type="submission" date="2019-03" db="EMBL/GenBank/DDBJ databases">
        <title>Genomic Encyclopedia of Type Strains, Phase IV (KMG-IV): sequencing the most valuable type-strain genomes for metagenomic binning, comparative biology and taxonomic classification.</title>
        <authorList>
            <person name="Goeker M."/>
        </authorList>
    </citation>
    <scope>NUCLEOTIDE SEQUENCE [LARGE SCALE GENOMIC DNA]</scope>
    <source>
        <strain evidence="2 3">DSM 16998</strain>
    </source>
</reference>
<feature type="domain" description="Erythromycin biosynthesis protein CIII-like C-terminal" evidence="1">
    <location>
        <begin position="337"/>
        <end position="424"/>
    </location>
</feature>
<evidence type="ECO:0000313" key="3">
    <source>
        <dbReference type="Proteomes" id="UP000295361"/>
    </source>
</evidence>
<dbReference type="GO" id="GO:0016758">
    <property type="term" value="F:hexosyltransferase activity"/>
    <property type="evidence" value="ECO:0007669"/>
    <property type="project" value="UniProtKB-ARBA"/>
</dbReference>
<dbReference type="Proteomes" id="UP000295361">
    <property type="component" value="Unassembled WGS sequence"/>
</dbReference>
<dbReference type="OrthoDB" id="9805366at2"/>
<dbReference type="InterPro" id="IPR050426">
    <property type="entry name" value="Glycosyltransferase_28"/>
</dbReference>
<dbReference type="RefSeq" id="WP_133699140.1">
    <property type="nucleotide sequence ID" value="NZ_SNXS01000001.1"/>
</dbReference>
<dbReference type="SUPFAM" id="SSF53756">
    <property type="entry name" value="UDP-Glycosyltransferase/glycogen phosphorylase"/>
    <property type="match status" value="1"/>
</dbReference>
<gene>
    <name evidence="2" type="ORF">DES47_101584</name>
</gene>
<keyword evidence="3" id="KW-1185">Reference proteome</keyword>
<sequence>MAESFKTRDAMLHTIRINRGRRLPRNSHQGGFETVGSCTMELVSRVVICAVGTGGDVLPFIQIGSALAGRGLPVKMLGPGRYKSYADALGIDYESIGSEDIFSEVFDGHEVWNPRKGTAAAWRYYTAAMHSGYELIARRWSPAGTLLVSSTFALAARLAEERDGFANTTVHLSPSVIFSAMSPPKWPAASIPPEYPLWLKRGAMSLVERLALDPVIAPGVNKVRALLGLKPVAKVFSCWIHSPRRVVYAFPAWFAAAAADWPHQGVHGGFPLQLQRGLALPKTVNQFLAMRPDKPTVLVTAGTAVAHGAGWMKRCILGALAAGAKVIAVGSSAPSQNVDVDVLWIPFAPFETLFRRVSLVVHHGGIGTMAEALRSAVHQLAVPNAHDQFDNAHRLAREGFGEVGRANWSTAEFTTAIGRALADSRNEMRRLRCGRLMADQDRGGETVAALVLGLEAPAQPYVGATAMATSLAG</sequence>
<dbReference type="InterPro" id="IPR010610">
    <property type="entry name" value="EryCIII-like_C"/>
</dbReference>
<dbReference type="PANTHER" id="PTHR48050:SF13">
    <property type="entry name" value="STEROL 3-BETA-GLUCOSYLTRANSFERASE UGT80A2"/>
    <property type="match status" value="1"/>
</dbReference>
<organism evidence="2 3">
    <name type="scientific">Roseateles toxinivorans</name>
    <dbReference type="NCBI Taxonomy" id="270368"/>
    <lineage>
        <taxon>Bacteria</taxon>
        <taxon>Pseudomonadati</taxon>
        <taxon>Pseudomonadota</taxon>
        <taxon>Betaproteobacteria</taxon>
        <taxon>Burkholderiales</taxon>
        <taxon>Sphaerotilaceae</taxon>
        <taxon>Roseateles</taxon>
    </lineage>
</organism>
<protein>
    <submittedName>
        <fullName evidence="2">Rhamnosyltransferase subunit B</fullName>
    </submittedName>
</protein>
<evidence type="ECO:0000313" key="2">
    <source>
        <dbReference type="EMBL" id="TDP74523.1"/>
    </source>
</evidence>
<dbReference type="EMBL" id="SNXS01000001">
    <property type="protein sequence ID" value="TDP74523.1"/>
    <property type="molecule type" value="Genomic_DNA"/>
</dbReference>
<dbReference type="CDD" id="cd03784">
    <property type="entry name" value="GT1_Gtf-like"/>
    <property type="match status" value="1"/>
</dbReference>
<keyword evidence="2" id="KW-0808">Transferase</keyword>
<proteinExistence type="predicted"/>
<name>A0A4R6QTU6_9BURK</name>
<dbReference type="InterPro" id="IPR002213">
    <property type="entry name" value="UDP_glucos_trans"/>
</dbReference>
<accession>A0A4R6QTU6</accession>
<evidence type="ECO:0000259" key="1">
    <source>
        <dbReference type="Pfam" id="PF06722"/>
    </source>
</evidence>
<dbReference type="GO" id="GO:0017000">
    <property type="term" value="P:antibiotic biosynthetic process"/>
    <property type="evidence" value="ECO:0007669"/>
    <property type="project" value="UniProtKB-ARBA"/>
</dbReference>
<dbReference type="InParanoid" id="A0A4R6QTU6"/>
<dbReference type="Pfam" id="PF06722">
    <property type="entry name" value="EryCIII-like_C"/>
    <property type="match status" value="1"/>
</dbReference>
<dbReference type="PANTHER" id="PTHR48050">
    <property type="entry name" value="STEROL 3-BETA-GLUCOSYLTRANSFERASE"/>
    <property type="match status" value="1"/>
</dbReference>
<dbReference type="GO" id="GO:0008194">
    <property type="term" value="F:UDP-glycosyltransferase activity"/>
    <property type="evidence" value="ECO:0007669"/>
    <property type="project" value="InterPro"/>
</dbReference>
<dbReference type="Gene3D" id="3.40.50.2000">
    <property type="entry name" value="Glycogen Phosphorylase B"/>
    <property type="match status" value="2"/>
</dbReference>
<comment type="caution">
    <text evidence="2">The sequence shown here is derived from an EMBL/GenBank/DDBJ whole genome shotgun (WGS) entry which is preliminary data.</text>
</comment>